<dbReference type="EMBL" id="CM010719">
    <property type="protein sequence ID" value="RZC63251.1"/>
    <property type="molecule type" value="Genomic_DNA"/>
</dbReference>
<dbReference type="Gramene" id="RZC63251">
    <property type="protein sequence ID" value="RZC63251"/>
    <property type="gene ID" value="C5167_025005"/>
</dbReference>
<evidence type="ECO:0000256" key="1">
    <source>
        <dbReference type="ARBA" id="ARBA00022884"/>
    </source>
</evidence>
<protein>
    <submittedName>
        <fullName evidence="2">Uncharacterized protein</fullName>
    </submittedName>
</protein>
<dbReference type="InterPro" id="IPR050825">
    <property type="entry name" value="RBM42_RBP45_47-like"/>
</dbReference>
<gene>
    <name evidence="2" type="ORF">C5167_025005</name>
</gene>
<proteinExistence type="predicted"/>
<dbReference type="STRING" id="3469.A0A4Y7JTH6"/>
<dbReference type="AlphaFoldDB" id="A0A4Y7JTH6"/>
<evidence type="ECO:0000313" key="2">
    <source>
        <dbReference type="EMBL" id="RZC63251.1"/>
    </source>
</evidence>
<dbReference type="PANTHER" id="PTHR47640">
    <property type="entry name" value="TRNA SELENOCYSTEINE 1-ASSOCIATED PROTEIN 1-RELATED-RELATED"/>
    <property type="match status" value="1"/>
</dbReference>
<keyword evidence="3" id="KW-1185">Reference proteome</keyword>
<sequence length="123" mass="14004">MGDKCSNVGSDCSISVEDLAYDVIDSLLQETFASTYLSVRFGRIRRGHRKFTEMNGVYCSSRPIHVGVATPRKATWFQQISSQDCLGYVFLGGYGQEVRQIISELIVKYVSNILFWFRYCKHG</sequence>
<dbReference type="PANTHER" id="PTHR47640:SF9">
    <property type="entry name" value="POLYADENYLATE-BINDING PROTEIN RBP47B"/>
    <property type="match status" value="1"/>
</dbReference>
<dbReference type="GO" id="GO:0003729">
    <property type="term" value="F:mRNA binding"/>
    <property type="evidence" value="ECO:0007669"/>
    <property type="project" value="InterPro"/>
</dbReference>
<keyword evidence="1" id="KW-0694">RNA-binding</keyword>
<name>A0A4Y7JTH6_PAPSO</name>
<dbReference type="Proteomes" id="UP000316621">
    <property type="component" value="Chromosome 5"/>
</dbReference>
<accession>A0A4Y7JTH6</accession>
<organism evidence="2 3">
    <name type="scientific">Papaver somniferum</name>
    <name type="common">Opium poppy</name>
    <dbReference type="NCBI Taxonomy" id="3469"/>
    <lineage>
        <taxon>Eukaryota</taxon>
        <taxon>Viridiplantae</taxon>
        <taxon>Streptophyta</taxon>
        <taxon>Embryophyta</taxon>
        <taxon>Tracheophyta</taxon>
        <taxon>Spermatophyta</taxon>
        <taxon>Magnoliopsida</taxon>
        <taxon>Ranunculales</taxon>
        <taxon>Papaveraceae</taxon>
        <taxon>Papaveroideae</taxon>
        <taxon>Papaver</taxon>
    </lineage>
</organism>
<dbReference type="GO" id="GO:0005829">
    <property type="term" value="C:cytosol"/>
    <property type="evidence" value="ECO:0007669"/>
    <property type="project" value="TreeGrafter"/>
</dbReference>
<evidence type="ECO:0000313" key="3">
    <source>
        <dbReference type="Proteomes" id="UP000316621"/>
    </source>
</evidence>
<reference evidence="2 3" key="1">
    <citation type="journal article" date="2018" name="Science">
        <title>The opium poppy genome and morphinan production.</title>
        <authorList>
            <person name="Guo L."/>
            <person name="Winzer T."/>
            <person name="Yang X."/>
            <person name="Li Y."/>
            <person name="Ning Z."/>
            <person name="He Z."/>
            <person name="Teodor R."/>
            <person name="Lu Y."/>
            <person name="Bowser T.A."/>
            <person name="Graham I.A."/>
            <person name="Ye K."/>
        </authorList>
    </citation>
    <scope>NUCLEOTIDE SEQUENCE [LARGE SCALE GENOMIC DNA]</scope>
    <source>
        <strain evidence="3">cv. HN1</strain>
        <tissue evidence="2">Leaves</tissue>
    </source>
</reference>